<dbReference type="Proteomes" id="UP001056035">
    <property type="component" value="Chromosome"/>
</dbReference>
<gene>
    <name evidence="2" type="ORF">NBH00_23100</name>
</gene>
<keyword evidence="3" id="KW-1185">Reference proteome</keyword>
<organism evidence="2 3">
    <name type="scientific">Paraconexibacter antarcticus</name>
    <dbReference type="NCBI Taxonomy" id="2949664"/>
    <lineage>
        <taxon>Bacteria</taxon>
        <taxon>Bacillati</taxon>
        <taxon>Actinomycetota</taxon>
        <taxon>Thermoleophilia</taxon>
        <taxon>Solirubrobacterales</taxon>
        <taxon>Paraconexibacteraceae</taxon>
        <taxon>Paraconexibacter</taxon>
    </lineage>
</organism>
<name>A0ABY5DSJ8_9ACTN</name>
<accession>A0ABY5DSJ8</accession>
<dbReference type="EMBL" id="CP098502">
    <property type="protein sequence ID" value="UTI64213.1"/>
    <property type="molecule type" value="Genomic_DNA"/>
</dbReference>
<sequence>MRTRALLPLAVAAAVALVPSTDASASTKRCNQTHGPELAHSTVVKVYKVRTGSSYRFYGCAKPRGPVVALTQPFKAGAVKLVAAKGAYVAFTRTISAQDTIAVVDARTGRKRHGLYPPYDIEFDVDPVTPQIGAARINNLGELAVAYVGLGSGNSTDSTVYVYAFDAHGNQQLLDSGPSSKLRPSSLRMSGETIAWTHSGAKRTASIGEFSLAVITGGGALEGDVTTSPEGGIACHVTRTGVVGNCIGSFSPNTPVTVTATGAPNATVTISGACSAVHAPVAGQATSVATCVTTMSRAQTAKVTFG</sequence>
<proteinExistence type="predicted"/>
<keyword evidence="1" id="KW-0732">Signal</keyword>
<evidence type="ECO:0000256" key="1">
    <source>
        <dbReference type="SAM" id="SignalP"/>
    </source>
</evidence>
<reference evidence="2 3" key="1">
    <citation type="submission" date="2022-06" db="EMBL/GenBank/DDBJ databases">
        <title>Paraconexibacter antarcticus.</title>
        <authorList>
            <person name="Kim C.S."/>
        </authorList>
    </citation>
    <scope>NUCLEOTIDE SEQUENCE [LARGE SCALE GENOMIC DNA]</scope>
    <source>
        <strain evidence="2 3">02-257</strain>
    </source>
</reference>
<dbReference type="SUPFAM" id="SSF82171">
    <property type="entry name" value="DPP6 N-terminal domain-like"/>
    <property type="match status" value="1"/>
</dbReference>
<feature type="signal peptide" evidence="1">
    <location>
        <begin position="1"/>
        <end position="25"/>
    </location>
</feature>
<evidence type="ECO:0000313" key="2">
    <source>
        <dbReference type="EMBL" id="UTI64213.1"/>
    </source>
</evidence>
<evidence type="ECO:0000313" key="3">
    <source>
        <dbReference type="Proteomes" id="UP001056035"/>
    </source>
</evidence>
<protein>
    <submittedName>
        <fullName evidence="2">Uncharacterized protein</fullName>
    </submittedName>
</protein>
<feature type="chain" id="PRO_5047312114" evidence="1">
    <location>
        <begin position="26"/>
        <end position="306"/>
    </location>
</feature>
<dbReference type="RefSeq" id="WP_254570925.1">
    <property type="nucleotide sequence ID" value="NZ_CP098502.1"/>
</dbReference>